<evidence type="ECO:0000256" key="2">
    <source>
        <dbReference type="ARBA" id="ARBA00022448"/>
    </source>
</evidence>
<keyword evidence="2" id="KW-0813">Transport</keyword>
<dbReference type="GO" id="GO:0055085">
    <property type="term" value="P:transmembrane transport"/>
    <property type="evidence" value="ECO:0007669"/>
    <property type="project" value="InterPro"/>
</dbReference>
<evidence type="ECO:0000256" key="5">
    <source>
        <dbReference type="ARBA" id="ARBA00022989"/>
    </source>
</evidence>
<dbReference type="EMBL" id="CAEZSE010000212">
    <property type="protein sequence ID" value="CAB4543887.1"/>
    <property type="molecule type" value="Genomic_DNA"/>
</dbReference>
<evidence type="ECO:0000256" key="7">
    <source>
        <dbReference type="SAM" id="Phobius"/>
    </source>
</evidence>
<keyword evidence="6 7" id="KW-0472">Membrane</keyword>
<keyword evidence="5 7" id="KW-1133">Transmembrane helix</keyword>
<evidence type="ECO:0000256" key="4">
    <source>
        <dbReference type="ARBA" id="ARBA00022692"/>
    </source>
</evidence>
<keyword evidence="4 7" id="KW-0812">Transmembrane</keyword>
<organism evidence="9">
    <name type="scientific">freshwater metagenome</name>
    <dbReference type="NCBI Taxonomy" id="449393"/>
    <lineage>
        <taxon>unclassified sequences</taxon>
        <taxon>metagenomes</taxon>
        <taxon>ecological metagenomes</taxon>
    </lineage>
</organism>
<feature type="domain" description="ABC transmembrane type-1" evidence="8">
    <location>
        <begin position="97"/>
        <end position="317"/>
    </location>
</feature>
<accession>A0A6J6BYT0</accession>
<evidence type="ECO:0000256" key="6">
    <source>
        <dbReference type="ARBA" id="ARBA00023136"/>
    </source>
</evidence>
<keyword evidence="3" id="KW-1003">Cell membrane</keyword>
<name>A0A6J6BYT0_9ZZZZ</name>
<dbReference type="InterPro" id="IPR035906">
    <property type="entry name" value="MetI-like_sf"/>
</dbReference>
<evidence type="ECO:0000259" key="8">
    <source>
        <dbReference type="PROSITE" id="PS50928"/>
    </source>
</evidence>
<evidence type="ECO:0000256" key="1">
    <source>
        <dbReference type="ARBA" id="ARBA00004651"/>
    </source>
</evidence>
<feature type="transmembrane region" description="Helical" evidence="7">
    <location>
        <begin position="103"/>
        <end position="124"/>
    </location>
</feature>
<dbReference type="Gene3D" id="1.10.3720.10">
    <property type="entry name" value="MetI-like"/>
    <property type="match status" value="1"/>
</dbReference>
<dbReference type="CDD" id="cd06261">
    <property type="entry name" value="TM_PBP2"/>
    <property type="match status" value="1"/>
</dbReference>
<dbReference type="AlphaFoldDB" id="A0A6J6BYT0"/>
<dbReference type="GO" id="GO:0005886">
    <property type="term" value="C:plasma membrane"/>
    <property type="evidence" value="ECO:0007669"/>
    <property type="project" value="UniProtKB-SubCell"/>
</dbReference>
<feature type="transmembrane region" description="Helical" evidence="7">
    <location>
        <begin position="255"/>
        <end position="277"/>
    </location>
</feature>
<dbReference type="Pfam" id="PF00528">
    <property type="entry name" value="BPD_transp_1"/>
    <property type="match status" value="1"/>
</dbReference>
<feature type="transmembrane region" description="Helical" evidence="7">
    <location>
        <begin position="297"/>
        <end position="320"/>
    </location>
</feature>
<sequence length="328" mass="36340">MLGFIIKRFINFVLMVLIASSMGYFLASVALNPRGNYEAANPPIPKESIDAVLNRANVNDEVPFTTRYVKWAGNVLQGDFGEDLDQNRVNEEFSRRVWVSLRLLMLGTLLGATIGVIVGVVSAVRQYEIFDRSTSLFAYFILSTPVFLLAILLKFVGIKFNDAIGSTFFFTQGEYTPEYVGSAMGRFGDRLQHLILPTLSIALGSISFYSRYQRNTMLDVLSSDHLRTARAKGLTRRQALFKHGLRVAISPMATFFAYGFGLLIAGAAFTETIYGWFGMGQWFIAAVAKNDINSVSAVVTFTAVLVLFSGFLADVILAILDPRVRSRA</sequence>
<evidence type="ECO:0000256" key="3">
    <source>
        <dbReference type="ARBA" id="ARBA00022475"/>
    </source>
</evidence>
<dbReference type="SUPFAM" id="SSF161098">
    <property type="entry name" value="MetI-like"/>
    <property type="match status" value="1"/>
</dbReference>
<feature type="transmembrane region" description="Helical" evidence="7">
    <location>
        <begin position="12"/>
        <end position="31"/>
    </location>
</feature>
<feature type="transmembrane region" description="Helical" evidence="7">
    <location>
        <begin position="191"/>
        <end position="209"/>
    </location>
</feature>
<dbReference type="PROSITE" id="PS50928">
    <property type="entry name" value="ABC_TM1"/>
    <property type="match status" value="1"/>
</dbReference>
<dbReference type="PANTHER" id="PTHR30465">
    <property type="entry name" value="INNER MEMBRANE ABC TRANSPORTER"/>
    <property type="match status" value="1"/>
</dbReference>
<dbReference type="PANTHER" id="PTHR30465:SF0">
    <property type="entry name" value="OLIGOPEPTIDE TRANSPORT SYSTEM PERMEASE PROTEIN APPB"/>
    <property type="match status" value="1"/>
</dbReference>
<dbReference type="InterPro" id="IPR000515">
    <property type="entry name" value="MetI-like"/>
</dbReference>
<evidence type="ECO:0000313" key="9">
    <source>
        <dbReference type="EMBL" id="CAB4543887.1"/>
    </source>
</evidence>
<reference evidence="9" key="1">
    <citation type="submission" date="2020-05" db="EMBL/GenBank/DDBJ databases">
        <authorList>
            <person name="Chiriac C."/>
            <person name="Salcher M."/>
            <person name="Ghai R."/>
            <person name="Kavagutti S V."/>
        </authorList>
    </citation>
    <scope>NUCLEOTIDE SEQUENCE</scope>
</reference>
<proteinExistence type="predicted"/>
<comment type="subcellular location">
    <subcellularLocation>
        <location evidence="1">Cell membrane</location>
        <topology evidence="1">Multi-pass membrane protein</topology>
    </subcellularLocation>
</comment>
<protein>
    <submittedName>
        <fullName evidence="9">Unannotated protein</fullName>
    </submittedName>
</protein>
<gene>
    <name evidence="9" type="ORF">UFOPK1353_01092</name>
</gene>
<feature type="transmembrane region" description="Helical" evidence="7">
    <location>
        <begin position="136"/>
        <end position="156"/>
    </location>
</feature>